<evidence type="ECO:0000256" key="3">
    <source>
        <dbReference type="ARBA" id="ARBA00022694"/>
    </source>
</evidence>
<dbReference type="PROSITE" id="PS50082">
    <property type="entry name" value="WD_REPEATS_2"/>
    <property type="match status" value="1"/>
</dbReference>
<dbReference type="GO" id="GO:0043527">
    <property type="term" value="C:tRNA methyltransferase complex"/>
    <property type="evidence" value="ECO:0007669"/>
    <property type="project" value="TreeGrafter"/>
</dbReference>
<reference evidence="10" key="1">
    <citation type="submission" date="2020-11" db="EMBL/GenBank/DDBJ databases">
        <authorList>
            <person name="Whiteford S."/>
        </authorList>
    </citation>
    <scope>NUCLEOTIDE SEQUENCE</scope>
</reference>
<comment type="caution">
    <text evidence="10">The sequence shown here is derived from an EMBL/GenBank/DDBJ whole genome shotgun (WGS) entry which is preliminary data.</text>
</comment>
<evidence type="ECO:0000256" key="6">
    <source>
        <dbReference type="ARBA" id="ARBA00093337"/>
    </source>
</evidence>
<comment type="function">
    <text evidence="8">Required for the formation of N(7)-methylguanine at position 46 (m7G46) in tRNA. In the complex, it is required to stabilize and induce conformational changes of the catalytic subunit.</text>
</comment>
<evidence type="ECO:0000256" key="1">
    <source>
        <dbReference type="ARBA" id="ARBA00004123"/>
    </source>
</evidence>
<evidence type="ECO:0000256" key="8">
    <source>
        <dbReference type="HAMAP-Rule" id="MF_03056"/>
    </source>
</evidence>
<protein>
    <submittedName>
        <fullName evidence="10">(diamondback moth) hypothetical protein</fullName>
    </submittedName>
</protein>
<dbReference type="SUPFAM" id="SSF50978">
    <property type="entry name" value="WD40 repeat-like"/>
    <property type="match status" value="1"/>
</dbReference>
<feature type="repeat" description="WD" evidence="9">
    <location>
        <begin position="165"/>
        <end position="207"/>
    </location>
</feature>
<dbReference type="GO" id="GO:0005634">
    <property type="term" value="C:nucleus"/>
    <property type="evidence" value="ECO:0007669"/>
    <property type="project" value="UniProtKB-SubCell"/>
</dbReference>
<dbReference type="PROSITE" id="PS50294">
    <property type="entry name" value="WD_REPEATS_REGION"/>
    <property type="match status" value="1"/>
</dbReference>
<keyword evidence="5 8" id="KW-0539">Nucleus</keyword>
<comment type="similarity">
    <text evidence="8">Belongs to the WD repeat TRM82 family.</text>
</comment>
<dbReference type="Proteomes" id="UP000653454">
    <property type="component" value="Unassembled WGS sequence"/>
</dbReference>
<dbReference type="GO" id="GO:0005829">
    <property type="term" value="C:cytosol"/>
    <property type="evidence" value="ECO:0007669"/>
    <property type="project" value="TreeGrafter"/>
</dbReference>
<evidence type="ECO:0000256" key="2">
    <source>
        <dbReference type="ARBA" id="ARBA00022574"/>
    </source>
</evidence>
<dbReference type="PANTHER" id="PTHR16288:SF0">
    <property type="entry name" value="TRNA (GUANINE-N(7)-)-METHYLTRANSFERASE NON-CATALYTIC SUBUNIT WDR4"/>
    <property type="match status" value="1"/>
</dbReference>
<dbReference type="InterPro" id="IPR001680">
    <property type="entry name" value="WD40_rpt"/>
</dbReference>
<dbReference type="InterPro" id="IPR015943">
    <property type="entry name" value="WD40/YVTN_repeat-like_dom_sf"/>
</dbReference>
<proteinExistence type="inferred from homology"/>
<sequence length="371" mass="42164">MSILAVNKNLIVVAKGLHLDVFDGSDHNVVHITPKGKPQAGDYIVDVIISTDSKYVAIITALSKELILFDLPLSSRTRNFELPRSASKIRCSPDNSKILVADKSGDALEYDINSEVQSSNKILGHLSLLLDILQTNDKKYIITTDRDEKIKVSCYPNTYNIQTYCLGHKEFVNHIELLPHNNTYLLSTSGDGMIKIWNYVNGTICHTIETNKDVNDDQLKLQFIKSMDDDGIQVSALPVVHCAVAQLSDTASLVAVTIHTLNEILIYTVHHENERFVHKLKEKLTLENFPTAIQFENSMLYVYYEHKCSVRVYRVSTDDAVVFDAEIKMFKELSDDVVVNEAHSSIKVLYKRKFDNVQEYQERKKLRLEKS</sequence>
<comment type="subunit">
    <text evidence="7">Forms a heterodimer with the catalytic subunit Mettl1. Interacts with mei-P26 and weakly interacts with bgcn; required for the function or formation of the mei-P26-bgcn-bam-sxl complex. Interacts with nanos; may be involved in mei-P26-dependent derepression of the BMP signaling pathway. Interacts with Myc; the interaction may be mediated by mei-P26 and may be involved in the regulation of ribosome biogenesis.</text>
</comment>
<dbReference type="Pfam" id="PF00400">
    <property type="entry name" value="WD40"/>
    <property type="match status" value="1"/>
</dbReference>
<dbReference type="Gene3D" id="2.130.10.10">
    <property type="entry name" value="YVTN repeat-like/Quinoprotein amine dehydrogenase"/>
    <property type="match status" value="1"/>
</dbReference>
<dbReference type="AlphaFoldDB" id="A0A8S4G657"/>
<dbReference type="HAMAP" id="MF_03056">
    <property type="entry name" value="TRM82"/>
    <property type="match status" value="1"/>
</dbReference>
<accession>A0A8S4G657</accession>
<dbReference type="PANTHER" id="PTHR16288">
    <property type="entry name" value="WD40 REPEAT PROTEIN 4"/>
    <property type="match status" value="1"/>
</dbReference>
<organism evidence="10 11">
    <name type="scientific">Plutella xylostella</name>
    <name type="common">Diamondback moth</name>
    <name type="synonym">Plutella maculipennis</name>
    <dbReference type="NCBI Taxonomy" id="51655"/>
    <lineage>
        <taxon>Eukaryota</taxon>
        <taxon>Metazoa</taxon>
        <taxon>Ecdysozoa</taxon>
        <taxon>Arthropoda</taxon>
        <taxon>Hexapoda</taxon>
        <taxon>Insecta</taxon>
        <taxon>Pterygota</taxon>
        <taxon>Neoptera</taxon>
        <taxon>Endopterygota</taxon>
        <taxon>Lepidoptera</taxon>
        <taxon>Glossata</taxon>
        <taxon>Ditrysia</taxon>
        <taxon>Yponomeutoidea</taxon>
        <taxon>Plutellidae</taxon>
        <taxon>Plutella</taxon>
    </lineage>
</organism>
<evidence type="ECO:0000256" key="5">
    <source>
        <dbReference type="ARBA" id="ARBA00023242"/>
    </source>
</evidence>
<dbReference type="InterPro" id="IPR028884">
    <property type="entry name" value="Trm82"/>
</dbReference>
<evidence type="ECO:0000256" key="9">
    <source>
        <dbReference type="PROSITE-ProRule" id="PRU00221"/>
    </source>
</evidence>
<keyword evidence="4 8" id="KW-0677">Repeat</keyword>
<evidence type="ECO:0000256" key="7">
    <source>
        <dbReference type="ARBA" id="ARBA00093542"/>
    </source>
</evidence>
<comment type="pathway">
    <text evidence="8">tRNA modification; N(7)-methylguanine-tRNA biosynthesis.</text>
</comment>
<evidence type="ECO:0000313" key="11">
    <source>
        <dbReference type="Proteomes" id="UP000653454"/>
    </source>
</evidence>
<dbReference type="GO" id="GO:0106004">
    <property type="term" value="P:tRNA (guanine-N7)-methylation"/>
    <property type="evidence" value="ECO:0007669"/>
    <property type="project" value="UniProtKB-UniRule"/>
</dbReference>
<evidence type="ECO:0000256" key="4">
    <source>
        <dbReference type="ARBA" id="ARBA00022737"/>
    </source>
</evidence>
<dbReference type="EMBL" id="CAJHNJ030000123">
    <property type="protein sequence ID" value="CAG9136046.1"/>
    <property type="molecule type" value="Genomic_DNA"/>
</dbReference>
<keyword evidence="2 8" id="KW-0853">WD repeat</keyword>
<keyword evidence="11" id="KW-1185">Reference proteome</keyword>
<dbReference type="SMART" id="SM00320">
    <property type="entry name" value="WD40"/>
    <property type="match status" value="3"/>
</dbReference>
<keyword evidence="3 8" id="KW-0819">tRNA processing</keyword>
<evidence type="ECO:0000313" key="10">
    <source>
        <dbReference type="EMBL" id="CAG9136046.1"/>
    </source>
</evidence>
<gene>
    <name evidence="10" type="ORF">PLXY2_LOCUS14303</name>
</gene>
<comment type="function">
    <text evidence="6">Required for the Mettl1-dependent formation of N(7)-methylguanine at position 46 (m7G46) in tRNA. In the Mettl1-wuho methyltransferase complex, it is required to stabilize and induce conformational changes of the catalytic subunit. Required for binding of nanos mRNA and repression of translation by the mei-P26-bgcn-bam-sxl complex. May cooperate with mei-P26 and nanos to derepress the BMP signaling pathway. May cooperate with mei-P26 to suppress expression of a subset of microRNAs. May cooperate with mei-P26 to regulate bam expression levels in germline cells during gametogenesis. Required to promote mitosis to meiosis transition during gametogenesis. May regulate germline cell division in part by regulating ribosome biogenesis.</text>
</comment>
<name>A0A8S4G657_PLUXY</name>
<comment type="subcellular location">
    <subcellularLocation>
        <location evidence="1 8">Nucleus</location>
    </subcellularLocation>
</comment>
<dbReference type="InterPro" id="IPR036322">
    <property type="entry name" value="WD40_repeat_dom_sf"/>
</dbReference>